<name>A0A7Y9XUV1_9SPHN</name>
<keyword evidence="2" id="KW-1185">Reference proteome</keyword>
<sequence length="34" mass="3936">MMSTKEREMEFSMPFKARPYATLTAQNAQESLLP</sequence>
<dbReference type="EMBL" id="JACBZF010000002">
    <property type="protein sequence ID" value="NYH94900.1"/>
    <property type="molecule type" value="Genomic_DNA"/>
</dbReference>
<dbReference type="AlphaFoldDB" id="A0A7Y9XUV1"/>
<comment type="caution">
    <text evidence="1">The sequence shown here is derived from an EMBL/GenBank/DDBJ whole genome shotgun (WGS) entry which is preliminary data.</text>
</comment>
<accession>A0A7Y9XUV1</accession>
<evidence type="ECO:0000313" key="1">
    <source>
        <dbReference type="EMBL" id="NYH94900.1"/>
    </source>
</evidence>
<dbReference type="Proteomes" id="UP000522081">
    <property type="component" value="Unassembled WGS sequence"/>
</dbReference>
<proteinExistence type="predicted"/>
<gene>
    <name evidence="1" type="ORF">FHS75_001219</name>
</gene>
<reference evidence="1 2" key="1">
    <citation type="submission" date="2020-07" db="EMBL/GenBank/DDBJ databases">
        <title>Genomic Encyclopedia of Type Strains, Phase IV (KMG-IV): sequencing the most valuable type-strain genomes for metagenomic binning, comparative biology and taxonomic classification.</title>
        <authorList>
            <person name="Goeker M."/>
        </authorList>
    </citation>
    <scope>NUCLEOTIDE SEQUENCE [LARGE SCALE GENOMIC DNA]</scope>
    <source>
        <strain evidence="1 2">DSM 29043</strain>
    </source>
</reference>
<organism evidence="1 2">
    <name type="scientific">Novosphingobium marinum</name>
    <dbReference type="NCBI Taxonomy" id="1514948"/>
    <lineage>
        <taxon>Bacteria</taxon>
        <taxon>Pseudomonadati</taxon>
        <taxon>Pseudomonadota</taxon>
        <taxon>Alphaproteobacteria</taxon>
        <taxon>Sphingomonadales</taxon>
        <taxon>Sphingomonadaceae</taxon>
        <taxon>Novosphingobium</taxon>
    </lineage>
</organism>
<evidence type="ECO:0000313" key="2">
    <source>
        <dbReference type="Proteomes" id="UP000522081"/>
    </source>
</evidence>
<protein>
    <submittedName>
        <fullName evidence="1">Uncharacterized protein</fullName>
    </submittedName>
</protein>